<comment type="similarity">
    <text evidence="1">Belongs to the short-chain dehydrogenases/reductases (SDR) family.</text>
</comment>
<keyword evidence="4" id="KW-1185">Reference proteome</keyword>
<name>A0A1X7NMY9_9HYPH</name>
<dbReference type="EMBL" id="FXBL01000004">
    <property type="protein sequence ID" value="SMH39305.1"/>
    <property type="molecule type" value="Genomic_DNA"/>
</dbReference>
<evidence type="ECO:0000313" key="3">
    <source>
        <dbReference type="EMBL" id="SMH39305.1"/>
    </source>
</evidence>
<evidence type="ECO:0000256" key="1">
    <source>
        <dbReference type="ARBA" id="ARBA00006484"/>
    </source>
</evidence>
<evidence type="ECO:0000313" key="4">
    <source>
        <dbReference type="Proteomes" id="UP000193083"/>
    </source>
</evidence>
<dbReference type="PANTHER" id="PTHR43477">
    <property type="entry name" value="DIHYDROANTICAPSIN 7-DEHYDROGENASE"/>
    <property type="match status" value="1"/>
</dbReference>
<dbReference type="InterPro" id="IPR002347">
    <property type="entry name" value="SDR_fam"/>
</dbReference>
<dbReference type="Proteomes" id="UP000193083">
    <property type="component" value="Unassembled WGS sequence"/>
</dbReference>
<dbReference type="RefSeq" id="WP_085464158.1">
    <property type="nucleotide sequence ID" value="NZ_FXBL01000004.1"/>
</dbReference>
<dbReference type="Gene3D" id="3.40.50.720">
    <property type="entry name" value="NAD(P)-binding Rossmann-like Domain"/>
    <property type="match status" value="1"/>
</dbReference>
<dbReference type="PANTHER" id="PTHR43477:SF1">
    <property type="entry name" value="DIHYDROANTICAPSIN 7-DEHYDROGENASE"/>
    <property type="match status" value="1"/>
</dbReference>
<dbReference type="FunFam" id="3.40.50.720:FF:000084">
    <property type="entry name" value="Short-chain dehydrogenase reductase"/>
    <property type="match status" value="1"/>
</dbReference>
<dbReference type="PRINTS" id="PR00081">
    <property type="entry name" value="GDHRDH"/>
</dbReference>
<proteinExistence type="inferred from homology"/>
<dbReference type="InterPro" id="IPR036291">
    <property type="entry name" value="NAD(P)-bd_dom_sf"/>
</dbReference>
<gene>
    <name evidence="3" type="ORF">SAMN02982922_2147</name>
</gene>
<organism evidence="3 4">
    <name type="scientific">Mesorhizobium australicum</name>
    <dbReference type="NCBI Taxonomy" id="536018"/>
    <lineage>
        <taxon>Bacteria</taxon>
        <taxon>Pseudomonadati</taxon>
        <taxon>Pseudomonadota</taxon>
        <taxon>Alphaproteobacteria</taxon>
        <taxon>Hyphomicrobiales</taxon>
        <taxon>Phyllobacteriaceae</taxon>
        <taxon>Mesorhizobium</taxon>
    </lineage>
</organism>
<reference evidence="3 4" key="1">
    <citation type="submission" date="2017-04" db="EMBL/GenBank/DDBJ databases">
        <authorList>
            <person name="Afonso C.L."/>
            <person name="Miller P.J."/>
            <person name="Scott M.A."/>
            <person name="Spackman E."/>
            <person name="Goraichik I."/>
            <person name="Dimitrov K.M."/>
            <person name="Suarez D.L."/>
            <person name="Swayne D.E."/>
        </authorList>
    </citation>
    <scope>NUCLEOTIDE SEQUENCE [LARGE SCALE GENOMIC DNA]</scope>
    <source>
        <strain evidence="3 4">B5P</strain>
    </source>
</reference>
<dbReference type="GO" id="GO:0016491">
    <property type="term" value="F:oxidoreductase activity"/>
    <property type="evidence" value="ECO:0007669"/>
    <property type="project" value="UniProtKB-KW"/>
</dbReference>
<accession>A0A1X7NMY9</accession>
<dbReference type="InterPro" id="IPR051122">
    <property type="entry name" value="SDR_DHRS6-like"/>
</dbReference>
<dbReference type="SUPFAM" id="SSF51735">
    <property type="entry name" value="NAD(P)-binding Rossmann-fold domains"/>
    <property type="match status" value="1"/>
</dbReference>
<dbReference type="AlphaFoldDB" id="A0A1X7NMY9"/>
<dbReference type="OrthoDB" id="9804774at2"/>
<sequence>MELGLKGKGVVITGGSKGIGFACAKAFLEEGARVGIVSRSRENVDQARAALPGVHGVAADLSDAEAAAGAIAAMTAHLGAIDVLVNSAGAAKRTPPDELSPHAYRAAMDAKYFSYVNAIDPVVKAMAERGSGVIVNVIGNGGKVASRVHVPGGAANAALMLVTAGLATAYAPRGVRVVAINPGGTETGRVAEGLAAEARLAGIDVEEARRASIARIPLGRMASPEEIANAVLFLASDKASYITGVSISMDGAANPVVV</sequence>
<evidence type="ECO:0000256" key="2">
    <source>
        <dbReference type="ARBA" id="ARBA00023002"/>
    </source>
</evidence>
<keyword evidence="2" id="KW-0560">Oxidoreductase</keyword>
<dbReference type="Pfam" id="PF13561">
    <property type="entry name" value="adh_short_C2"/>
    <property type="match status" value="1"/>
</dbReference>
<protein>
    <submittedName>
        <fullName evidence="3">NAD(P)-dependent dehydrogenase, short-chain alcohol dehydrogenase family</fullName>
    </submittedName>
</protein>